<dbReference type="EMBL" id="JAHCLR010000043">
    <property type="protein sequence ID" value="MBS9535416.1"/>
    <property type="molecule type" value="Genomic_DNA"/>
</dbReference>
<evidence type="ECO:0000313" key="1">
    <source>
        <dbReference type="EMBL" id="MBS9535416.1"/>
    </source>
</evidence>
<sequence>MELAARPYAVATAALVAGGLMAAAPVVATLPGVQLRDVALTTGFSLGDIASQQLSQNSDLITGFLTSNGKLVADQAGQVDKLAEMLVGSDATGFQTHAAQQAVFQFFDANNALTNINQAALLGLLGARGTVDTDGAFTSTDLPNLNGSLIVDDNHTASFNFAGLEAAIGHYLGAAAFFQAAQSGINPEHGDSGDAFNQLVASVTTFNQALVAAEQNFNTDLLSDQVALEQAIFGNDSALNGIVNRGFNSFNMLFDAQQQSLNGFLGVTGYDPQELTSSLLQGSSEQTFNDGSIGGLQGMFDQNLAMLADIAGLKGDDFTDLFKSFDADAFSEASKSLFETLAGGPFGDVFGADGAFATLMTDLGNMFTTLG</sequence>
<name>A0ABS5RPI2_9MYCO</name>
<keyword evidence="2" id="KW-1185">Reference proteome</keyword>
<organism evidence="1 2">
    <name type="scientific">Mycolicibacter acidiphilus</name>
    <dbReference type="NCBI Taxonomy" id="2835306"/>
    <lineage>
        <taxon>Bacteria</taxon>
        <taxon>Bacillati</taxon>
        <taxon>Actinomycetota</taxon>
        <taxon>Actinomycetes</taxon>
        <taxon>Mycobacteriales</taxon>
        <taxon>Mycobacteriaceae</taxon>
        <taxon>Mycolicibacter</taxon>
    </lineage>
</organism>
<gene>
    <name evidence="1" type="ORF">KIH27_17670</name>
</gene>
<dbReference type="Proteomes" id="UP001519535">
    <property type="component" value="Unassembled WGS sequence"/>
</dbReference>
<comment type="caution">
    <text evidence="1">The sequence shown here is derived from an EMBL/GenBank/DDBJ whole genome shotgun (WGS) entry which is preliminary data.</text>
</comment>
<protein>
    <recommendedName>
        <fullName evidence="3">PE domain-containing protein</fullName>
    </recommendedName>
</protein>
<accession>A0ABS5RPI2</accession>
<proteinExistence type="predicted"/>
<evidence type="ECO:0000313" key="2">
    <source>
        <dbReference type="Proteomes" id="UP001519535"/>
    </source>
</evidence>
<reference evidence="1 2" key="1">
    <citation type="submission" date="2021-05" db="EMBL/GenBank/DDBJ databases">
        <title>Mycobacterium acidophilum sp. nov., an extremely acid-tolerant member of the genus Mycobacterium.</title>
        <authorList>
            <person name="Xia J."/>
        </authorList>
    </citation>
    <scope>NUCLEOTIDE SEQUENCE [LARGE SCALE GENOMIC DNA]</scope>
    <source>
        <strain evidence="1 2">M1</strain>
    </source>
</reference>
<evidence type="ECO:0008006" key="3">
    <source>
        <dbReference type="Google" id="ProtNLM"/>
    </source>
</evidence>
<dbReference type="RefSeq" id="WP_214094273.1">
    <property type="nucleotide sequence ID" value="NZ_JAHCLR010000043.1"/>
</dbReference>